<dbReference type="EMBL" id="SBJO01000180">
    <property type="protein sequence ID" value="KAF9762380.1"/>
    <property type="molecule type" value="Genomic_DNA"/>
</dbReference>
<evidence type="ECO:0000313" key="2">
    <source>
        <dbReference type="Proteomes" id="UP000740883"/>
    </source>
</evidence>
<name>A0A9P6GXU6_9MICR</name>
<comment type="caution">
    <text evidence="1">The sequence shown here is derived from an EMBL/GenBank/DDBJ whole genome shotgun (WGS) entry which is preliminary data.</text>
</comment>
<keyword evidence="2" id="KW-1185">Reference proteome</keyword>
<proteinExistence type="predicted"/>
<gene>
    <name evidence="1" type="ORF">NGRA_2062</name>
</gene>
<accession>A0A9P6GXU6</accession>
<protein>
    <recommendedName>
        <fullName evidence="3">Transposase</fullName>
    </recommendedName>
</protein>
<evidence type="ECO:0000313" key="1">
    <source>
        <dbReference type="EMBL" id="KAF9762380.1"/>
    </source>
</evidence>
<organism evidence="1 2">
    <name type="scientific">Nosema granulosis</name>
    <dbReference type="NCBI Taxonomy" id="83296"/>
    <lineage>
        <taxon>Eukaryota</taxon>
        <taxon>Fungi</taxon>
        <taxon>Fungi incertae sedis</taxon>
        <taxon>Microsporidia</taxon>
        <taxon>Nosematidae</taxon>
        <taxon>Nosema</taxon>
    </lineage>
</organism>
<reference evidence="1 2" key="1">
    <citation type="journal article" date="2020" name="Genome Biol. Evol.">
        <title>Comparative genomics of strictly vertically transmitted, feminizing microsporidia endosymbionts of amphipod crustaceans.</title>
        <authorList>
            <person name="Cormier A."/>
            <person name="Chebbi M.A."/>
            <person name="Giraud I."/>
            <person name="Wattier R."/>
            <person name="Teixeira M."/>
            <person name="Gilbert C."/>
            <person name="Rigaud T."/>
            <person name="Cordaux R."/>
        </authorList>
    </citation>
    <scope>NUCLEOTIDE SEQUENCE [LARGE SCALE GENOMIC DNA]</scope>
    <source>
        <strain evidence="1 2">Ou3-Ou53</strain>
    </source>
</reference>
<sequence length="137" mass="15548">MKDFCKKYFISRSILSIIYKLLRSKVRDFLANKPIKLVEMGIICLINEPLFVHKDKYHRVRCPRMQICVFGIVDTSTSHAIACMKFFEDCPAATLPPIVQEVCLPGTIIHSDMWAGTVNSQNEQGLTMGQFPIGLIL</sequence>
<dbReference type="AlphaFoldDB" id="A0A9P6GXU6"/>
<dbReference type="Proteomes" id="UP000740883">
    <property type="component" value="Unassembled WGS sequence"/>
</dbReference>
<evidence type="ECO:0008006" key="3">
    <source>
        <dbReference type="Google" id="ProtNLM"/>
    </source>
</evidence>